<dbReference type="InterPro" id="IPR000566">
    <property type="entry name" value="Lipocln_cytosolic_FA-bd_dom"/>
</dbReference>
<dbReference type="Pfam" id="PF00061">
    <property type="entry name" value="Lipocalin"/>
    <property type="match status" value="1"/>
</dbReference>
<dbReference type="PANTHER" id="PTHR11430">
    <property type="entry name" value="LIPOCALIN"/>
    <property type="match status" value="1"/>
</dbReference>
<organism evidence="5">
    <name type="scientific">Castor canadensis</name>
    <name type="common">American beaver</name>
    <dbReference type="NCBI Taxonomy" id="51338"/>
    <lineage>
        <taxon>Eukaryota</taxon>
        <taxon>Metazoa</taxon>
        <taxon>Chordata</taxon>
        <taxon>Craniata</taxon>
        <taxon>Vertebrata</taxon>
        <taxon>Euteleostomi</taxon>
        <taxon>Mammalia</taxon>
        <taxon>Eutheria</taxon>
        <taxon>Euarchontoglires</taxon>
        <taxon>Glires</taxon>
        <taxon>Rodentia</taxon>
        <taxon>Castorimorpha</taxon>
        <taxon>Castoridae</taxon>
        <taxon>Castor</taxon>
    </lineage>
</organism>
<comment type="similarity">
    <text evidence="2">Belongs to the calycin superfamily. Lipocalin family.</text>
</comment>
<dbReference type="InterPro" id="IPR002345">
    <property type="entry name" value="Lipocalin"/>
</dbReference>
<dbReference type="Gene3D" id="2.40.128.20">
    <property type="match status" value="1"/>
</dbReference>
<dbReference type="SUPFAM" id="SSF50814">
    <property type="entry name" value="Lipocalins"/>
    <property type="match status" value="1"/>
</dbReference>
<evidence type="ECO:0000313" key="5">
    <source>
        <dbReference type="Ensembl" id="ENSCCNP00000031423.1"/>
    </source>
</evidence>
<accession>A0A8C0XUI1</accession>
<dbReference type="GO" id="GO:0005576">
    <property type="term" value="C:extracellular region"/>
    <property type="evidence" value="ECO:0007669"/>
    <property type="project" value="UniProtKB-SubCell"/>
</dbReference>
<reference evidence="5" key="1">
    <citation type="submission" date="2023-09" db="UniProtKB">
        <authorList>
            <consortium name="Ensembl"/>
        </authorList>
    </citation>
    <scope>IDENTIFICATION</scope>
</reference>
<feature type="domain" description="Lipocalin/cytosolic fatty-acid binding" evidence="4">
    <location>
        <begin position="196"/>
        <end position="305"/>
    </location>
</feature>
<proteinExistence type="inferred from homology"/>
<protein>
    <recommendedName>
        <fullName evidence="4">Lipocalin/cytosolic fatty-acid binding domain-containing protein</fullName>
    </recommendedName>
</protein>
<dbReference type="PANTHER" id="PTHR11430:SF77">
    <property type="entry name" value="LIPOCALIN-LIKE 1 PROTEIN"/>
    <property type="match status" value="1"/>
</dbReference>
<sequence length="357" mass="38414">EAYHSGLCPRPAASHLRASERYKGQLEEATPALLPCSSDLRIPHDAAGFAGQQLIPCPSQGVPWLGRGPYPGQLGYQPGAPPLPHTLPCLACFSIPGSCPYSVIQPSAGWGLKKDPHPLAPFNQRGVWVGCPQTLLCANHHPEPAVPSIGSGCSWCRGLGTGPWQRSNCIPTGCDKLRPSTRGATSQPSRFVLQFQGTWYIVGAVSDDQGFQDSKDDMKMPVVLVTLLDNGNLGVKFGYPTPDGGCQKIDTIFIKGAVNGQFSNPAMAQTDIRIPFTDYKHFTIMYFETEKAGVRNIWLQLFGGQALGLVLLPAPWSPPVPFSGSRAQGLVLSLVHMHHPVCSPSWQAEPVSQCVSL</sequence>
<gene>
    <name evidence="5" type="primary">Lcnl1</name>
</gene>
<dbReference type="Ensembl" id="ENSCCNT00000039516.1">
    <property type="protein sequence ID" value="ENSCCNP00000031423.1"/>
    <property type="gene ID" value="ENSCCNG00000029943.1"/>
</dbReference>
<evidence type="ECO:0000259" key="4">
    <source>
        <dbReference type="Pfam" id="PF00061"/>
    </source>
</evidence>
<dbReference type="AlphaFoldDB" id="A0A8C0XUI1"/>
<dbReference type="InterPro" id="IPR012674">
    <property type="entry name" value="Calycin"/>
</dbReference>
<keyword evidence="3" id="KW-0964">Secreted</keyword>
<dbReference type="GO" id="GO:0036094">
    <property type="term" value="F:small molecule binding"/>
    <property type="evidence" value="ECO:0007669"/>
    <property type="project" value="InterPro"/>
</dbReference>
<name>A0A8C0XUI1_CASCN</name>
<evidence type="ECO:0000256" key="3">
    <source>
        <dbReference type="ARBA" id="ARBA00022525"/>
    </source>
</evidence>
<evidence type="ECO:0000256" key="1">
    <source>
        <dbReference type="ARBA" id="ARBA00004613"/>
    </source>
</evidence>
<comment type="subcellular location">
    <subcellularLocation>
        <location evidence="1">Secreted</location>
    </subcellularLocation>
</comment>
<evidence type="ECO:0000256" key="2">
    <source>
        <dbReference type="ARBA" id="ARBA00006889"/>
    </source>
</evidence>